<organism evidence="3 4">
    <name type="scientific">Novispirillum itersonii</name>
    <name type="common">Aquaspirillum itersonii</name>
    <dbReference type="NCBI Taxonomy" id="189"/>
    <lineage>
        <taxon>Bacteria</taxon>
        <taxon>Pseudomonadati</taxon>
        <taxon>Pseudomonadota</taxon>
        <taxon>Alphaproteobacteria</taxon>
        <taxon>Rhodospirillales</taxon>
        <taxon>Novispirillaceae</taxon>
        <taxon>Novispirillum</taxon>
    </lineage>
</organism>
<keyword evidence="2" id="KW-0472">Membrane</keyword>
<evidence type="ECO:0000313" key="3">
    <source>
        <dbReference type="EMBL" id="MBB6211569.1"/>
    </source>
</evidence>
<protein>
    <recommendedName>
        <fullName evidence="5">Transmembrane protein</fullName>
    </recommendedName>
</protein>
<dbReference type="Proteomes" id="UP000544872">
    <property type="component" value="Unassembled WGS sequence"/>
</dbReference>
<evidence type="ECO:0000313" key="4">
    <source>
        <dbReference type="Proteomes" id="UP000544872"/>
    </source>
</evidence>
<keyword evidence="2" id="KW-1133">Transmembrane helix</keyword>
<gene>
    <name evidence="3" type="ORF">FHS48_003010</name>
</gene>
<comment type="caution">
    <text evidence="3">The sequence shown here is derived from an EMBL/GenBank/DDBJ whole genome shotgun (WGS) entry which is preliminary data.</text>
</comment>
<feature type="transmembrane region" description="Helical" evidence="2">
    <location>
        <begin position="66"/>
        <end position="88"/>
    </location>
</feature>
<dbReference type="RefSeq" id="WP_184264463.1">
    <property type="nucleotide sequence ID" value="NZ_JACIIX010000012.1"/>
</dbReference>
<feature type="transmembrane region" description="Helical" evidence="2">
    <location>
        <begin position="41"/>
        <end position="60"/>
    </location>
</feature>
<evidence type="ECO:0008006" key="5">
    <source>
        <dbReference type="Google" id="ProtNLM"/>
    </source>
</evidence>
<sequence>MTALAEQLDSAIAITGIAQSIFFIGLLRAEGPRAHAANRWLRLFLSATALTMVEVVMAGQKLYGNAPWMFLLTLPLTFALAPSIILYLKALAGEPSRHPWQHLFHVPLSMLFTLPILLLPPEIKLNIINDESIPDADATLFLTCILTLVVWLLVQTTGYTLLGWRLLARYRRRLRRDFGNTDETPLYWMRWIMLCLTGVYGIYAISQIGSLLELYSSRWLDVAVTFTQVLMVFLLGYRGLRTPLLFTGSADQDCPELEQQNALQAAGPDASPLPAAPRRRRSVPLPSTAAMTAPRKPAA</sequence>
<dbReference type="AlphaFoldDB" id="A0A7W9ZJY6"/>
<feature type="transmembrane region" description="Helical" evidence="2">
    <location>
        <begin position="218"/>
        <end position="237"/>
    </location>
</feature>
<feature type="transmembrane region" description="Helical" evidence="2">
    <location>
        <begin position="12"/>
        <end position="29"/>
    </location>
</feature>
<feature type="transmembrane region" description="Helical" evidence="2">
    <location>
        <begin position="188"/>
        <end position="206"/>
    </location>
</feature>
<accession>A0A7W9ZJY6</accession>
<keyword evidence="2" id="KW-0812">Transmembrane</keyword>
<evidence type="ECO:0000256" key="1">
    <source>
        <dbReference type="SAM" id="MobiDB-lite"/>
    </source>
</evidence>
<reference evidence="3 4" key="1">
    <citation type="submission" date="2020-08" db="EMBL/GenBank/DDBJ databases">
        <title>Genomic Encyclopedia of Type Strains, Phase IV (KMG-IV): sequencing the most valuable type-strain genomes for metagenomic binning, comparative biology and taxonomic classification.</title>
        <authorList>
            <person name="Goeker M."/>
        </authorList>
    </citation>
    <scope>NUCLEOTIDE SEQUENCE [LARGE SCALE GENOMIC DNA]</scope>
    <source>
        <strain evidence="3 4">DSM 11590</strain>
    </source>
</reference>
<feature type="region of interest" description="Disordered" evidence="1">
    <location>
        <begin position="260"/>
        <end position="299"/>
    </location>
</feature>
<keyword evidence="4" id="KW-1185">Reference proteome</keyword>
<feature type="transmembrane region" description="Helical" evidence="2">
    <location>
        <begin position="100"/>
        <end position="120"/>
    </location>
</feature>
<feature type="transmembrane region" description="Helical" evidence="2">
    <location>
        <begin position="140"/>
        <end position="167"/>
    </location>
</feature>
<evidence type="ECO:0000256" key="2">
    <source>
        <dbReference type="SAM" id="Phobius"/>
    </source>
</evidence>
<proteinExistence type="predicted"/>
<dbReference type="EMBL" id="JACIIX010000012">
    <property type="protein sequence ID" value="MBB6211569.1"/>
    <property type="molecule type" value="Genomic_DNA"/>
</dbReference>
<name>A0A7W9ZJY6_NOVIT</name>